<dbReference type="Gene3D" id="1.20.870.10">
    <property type="entry name" value="Son of sevenless (SoS) protein Chain: S domain 1"/>
    <property type="match status" value="1"/>
</dbReference>
<evidence type="ECO:0000313" key="7">
    <source>
        <dbReference type="Proteomes" id="UP000703269"/>
    </source>
</evidence>
<feature type="compositionally biased region" description="Acidic residues" evidence="3">
    <location>
        <begin position="1063"/>
        <end position="1074"/>
    </location>
</feature>
<dbReference type="InterPro" id="IPR023578">
    <property type="entry name" value="Ras_GEF_dom_sf"/>
</dbReference>
<evidence type="ECO:0000259" key="4">
    <source>
        <dbReference type="PROSITE" id="PS50009"/>
    </source>
</evidence>
<feature type="compositionally biased region" description="Pro residues" evidence="3">
    <location>
        <begin position="499"/>
        <end position="511"/>
    </location>
</feature>
<feature type="region of interest" description="Disordered" evidence="3">
    <location>
        <begin position="61"/>
        <end position="245"/>
    </location>
</feature>
<dbReference type="GO" id="GO:0007265">
    <property type="term" value="P:Ras protein signal transduction"/>
    <property type="evidence" value="ECO:0007669"/>
    <property type="project" value="TreeGrafter"/>
</dbReference>
<feature type="domain" description="Ras-GEF" evidence="4">
    <location>
        <begin position="820"/>
        <end position="1051"/>
    </location>
</feature>
<feature type="compositionally biased region" description="Low complexity" evidence="3">
    <location>
        <begin position="512"/>
        <end position="531"/>
    </location>
</feature>
<organism evidence="6 7">
    <name type="scientific">Phanerochaete sordida</name>
    <dbReference type="NCBI Taxonomy" id="48140"/>
    <lineage>
        <taxon>Eukaryota</taxon>
        <taxon>Fungi</taxon>
        <taxon>Dikarya</taxon>
        <taxon>Basidiomycota</taxon>
        <taxon>Agaricomycotina</taxon>
        <taxon>Agaricomycetes</taxon>
        <taxon>Polyporales</taxon>
        <taxon>Phanerochaetaceae</taxon>
        <taxon>Phanerochaete</taxon>
    </lineage>
</organism>
<dbReference type="AlphaFoldDB" id="A0A9P3L9L8"/>
<dbReference type="Proteomes" id="UP000703269">
    <property type="component" value="Unassembled WGS sequence"/>
</dbReference>
<dbReference type="Pfam" id="PF00617">
    <property type="entry name" value="RasGEF"/>
    <property type="match status" value="1"/>
</dbReference>
<comment type="caution">
    <text evidence="6">The sequence shown here is derived from an EMBL/GenBank/DDBJ whole genome shotgun (WGS) entry which is preliminary data.</text>
</comment>
<keyword evidence="7" id="KW-1185">Reference proteome</keyword>
<keyword evidence="1 2" id="KW-0344">Guanine-nucleotide releasing factor</keyword>
<dbReference type="EMBL" id="BPQB01000003">
    <property type="protein sequence ID" value="GJE86098.1"/>
    <property type="molecule type" value="Genomic_DNA"/>
</dbReference>
<evidence type="ECO:0000256" key="3">
    <source>
        <dbReference type="SAM" id="MobiDB-lite"/>
    </source>
</evidence>
<feature type="compositionally biased region" description="Low complexity" evidence="3">
    <location>
        <begin position="218"/>
        <end position="232"/>
    </location>
</feature>
<dbReference type="PROSITE" id="PS50009">
    <property type="entry name" value="RASGEF_CAT"/>
    <property type="match status" value="1"/>
</dbReference>
<sequence length="1101" mass="122560">MTTNIPHMDLPEIPSLPPIEMPSSSFLDPSDYVNDRASLSPLNPSSVSLVSQDTFMTADSSISSELNMTPMTNSPELLSPSSPLALAPPSSLRKSISVDSFVNYRPPSDPATRANRGNTMSATAKPKPSEPYGQRPSGSHDTDPRASSGSSMSRHEPDHFQRRAGPSRSRGTSISTNTGDEYESSLLDDSDVERSEDMINVSRKGKTPWRRHPQAEELSLPSRLSTVSSSPTMGKAPPPIVPERTSSLGQHRLTKQRSLISVNTQIPPSPHQSDVTLVVVGAAGSGKSTIIRKGLKSYGLSEASSSMSPRGVEGERFRYIYRVGRISYNQATDRLLRVLEVDTPPGTHGDGQRGFLPEGAPPIDGLVICYDASEESTFTNVEGVLQSMASLKLPTIVFACKSDLDRRVEPRRVQPLLEGQYDVGLIEVTTRNTLGKEKIRTAFEWIFKAIFTQKLNGAREGYRNPASPAILSSPTPWDVSRTSSATPTGSSSTATHSPLLPPPRIRSPRLPPQLDDPLRTPRTPISPTRTRSMSDLLSERGQDWDGNLPPTAMADRNRESSRNGLSAEGPGKYEEVQENPPQSIASRESRPPSWMTLDELLDKLLFVAVSDDDPTFISHFLLTYRRFAAPRSLLLSMQKRMRALEGQTSDPMFACYAQMKICALLDHWIQLYPNDFAVPNTAGALSALIKSVMGKTYLLHYGSEFIPFMEILPTLKDPEVAWAMKIAGPKDESDDANSLKAVAKSSATTLSLAPPVEIAPLTATSKSLARERKHSLPLSARILVMETSPTHIGLSDSIEHSPQKKLKILVSLSNQFMQTDPTSLAQEISRLESTFFLQIEPRHWLRRIMDPGVQDAEIDPITQYNNVSNHLAEWVVSLILCHDKPKMRARVLFHLVELASRLRNMNNYSGLRSIVAGINHAALDYNETKKIFKRKENRQYKLLQSFDQLLQAMRAHSKYRLALRNSKGACIPATEIHLSDLLRAHEANVDFLDDDPNHIHWAKFNMIGRFIDAIAQCQASCRETKTYERFPEDVKARELLLFNKENLLMDQEMKEERLKLDQSEDAGQEDDYLDDLGTTRMARESPTHTREGLFKKKIPFW</sequence>
<feature type="compositionally biased region" description="Acidic residues" evidence="3">
    <location>
        <begin position="180"/>
        <end position="191"/>
    </location>
</feature>
<feature type="compositionally biased region" description="Basic and acidic residues" evidence="3">
    <location>
        <begin position="1081"/>
        <end position="1090"/>
    </location>
</feature>
<dbReference type="CDD" id="cd00882">
    <property type="entry name" value="Ras_like_GTPase"/>
    <property type="match status" value="1"/>
</dbReference>
<evidence type="ECO:0000256" key="2">
    <source>
        <dbReference type="PROSITE-ProRule" id="PRU00168"/>
    </source>
</evidence>
<protein>
    <submittedName>
        <fullName evidence="6">Ras GEF</fullName>
    </submittedName>
</protein>
<feature type="region of interest" description="Disordered" evidence="3">
    <location>
        <begin position="466"/>
        <end position="590"/>
    </location>
</feature>
<feature type="compositionally biased region" description="Low complexity" evidence="3">
    <location>
        <begin position="38"/>
        <end position="47"/>
    </location>
</feature>
<dbReference type="PANTHER" id="PTHR23113:SF348">
    <property type="entry name" value="GUANYL-NUCLEOTIDE EXCHANGE FACTOR RASGEF, PUTATIVE (AFU_ORTHOLOGUE AFUA_1G04700)-RELATED"/>
    <property type="match status" value="1"/>
</dbReference>
<dbReference type="OrthoDB" id="28357at2759"/>
<dbReference type="InterPro" id="IPR036964">
    <property type="entry name" value="RASGEF_cat_dom_sf"/>
</dbReference>
<dbReference type="Gene3D" id="3.40.50.300">
    <property type="entry name" value="P-loop containing nucleotide triphosphate hydrolases"/>
    <property type="match status" value="1"/>
</dbReference>
<dbReference type="GO" id="GO:0005886">
    <property type="term" value="C:plasma membrane"/>
    <property type="evidence" value="ECO:0007669"/>
    <property type="project" value="TreeGrafter"/>
</dbReference>
<gene>
    <name evidence="6" type="ORF">PsYK624_021780</name>
</gene>
<feature type="compositionally biased region" description="Low complexity" evidence="3">
    <location>
        <begin position="480"/>
        <end position="498"/>
    </location>
</feature>
<dbReference type="InterPro" id="IPR000651">
    <property type="entry name" value="Ras-like_Gua-exchang_fac_N"/>
</dbReference>
<dbReference type="PROSITE" id="PS50212">
    <property type="entry name" value="RASGEF_NTER"/>
    <property type="match status" value="1"/>
</dbReference>
<dbReference type="Pfam" id="PF00618">
    <property type="entry name" value="RasGEF_N"/>
    <property type="match status" value="1"/>
</dbReference>
<dbReference type="GO" id="GO:0005085">
    <property type="term" value="F:guanyl-nucleotide exchange factor activity"/>
    <property type="evidence" value="ECO:0007669"/>
    <property type="project" value="UniProtKB-KW"/>
</dbReference>
<feature type="compositionally biased region" description="Low complexity" evidence="3">
    <location>
        <begin position="74"/>
        <end position="92"/>
    </location>
</feature>
<dbReference type="InterPro" id="IPR027417">
    <property type="entry name" value="P-loop_NTPase"/>
</dbReference>
<feature type="compositionally biased region" description="Polar residues" evidence="3">
    <location>
        <begin position="169"/>
        <end position="179"/>
    </location>
</feature>
<evidence type="ECO:0000259" key="5">
    <source>
        <dbReference type="PROSITE" id="PS50212"/>
    </source>
</evidence>
<dbReference type="Gene3D" id="1.10.840.10">
    <property type="entry name" value="Ras guanine-nucleotide exchange factors catalytic domain"/>
    <property type="match status" value="1"/>
</dbReference>
<feature type="compositionally biased region" description="Polar residues" evidence="3">
    <location>
        <begin position="61"/>
        <end position="73"/>
    </location>
</feature>
<dbReference type="InterPro" id="IPR001895">
    <property type="entry name" value="RASGEF_cat_dom"/>
</dbReference>
<dbReference type="SUPFAM" id="SSF52540">
    <property type="entry name" value="P-loop containing nucleoside triphosphate hydrolases"/>
    <property type="match status" value="1"/>
</dbReference>
<dbReference type="InterPro" id="IPR008937">
    <property type="entry name" value="Ras-like_GEF"/>
</dbReference>
<feature type="domain" description="N-terminal Ras-GEF" evidence="5">
    <location>
        <begin position="588"/>
        <end position="713"/>
    </location>
</feature>
<dbReference type="PANTHER" id="PTHR23113">
    <property type="entry name" value="GUANINE NUCLEOTIDE EXCHANGE FACTOR"/>
    <property type="match status" value="1"/>
</dbReference>
<accession>A0A9P3L9L8</accession>
<proteinExistence type="predicted"/>
<feature type="region of interest" description="Disordered" evidence="3">
    <location>
        <begin position="1"/>
        <end position="47"/>
    </location>
</feature>
<evidence type="ECO:0000256" key="1">
    <source>
        <dbReference type="ARBA" id="ARBA00022658"/>
    </source>
</evidence>
<name>A0A9P3L9L8_9APHY</name>
<feature type="region of interest" description="Disordered" evidence="3">
    <location>
        <begin position="1058"/>
        <end position="1090"/>
    </location>
</feature>
<reference evidence="6 7" key="1">
    <citation type="submission" date="2021-08" db="EMBL/GenBank/DDBJ databases">
        <title>Draft Genome Sequence of Phanerochaete sordida strain YK-624.</title>
        <authorList>
            <person name="Mori T."/>
            <person name="Dohra H."/>
            <person name="Suzuki T."/>
            <person name="Kawagishi H."/>
            <person name="Hirai H."/>
        </authorList>
    </citation>
    <scope>NUCLEOTIDE SEQUENCE [LARGE SCALE GENOMIC DNA]</scope>
    <source>
        <strain evidence="6 7">YK-624</strain>
    </source>
</reference>
<evidence type="ECO:0000313" key="6">
    <source>
        <dbReference type="EMBL" id="GJE86098.1"/>
    </source>
</evidence>
<dbReference type="SMART" id="SM00147">
    <property type="entry name" value="RasGEF"/>
    <property type="match status" value="1"/>
</dbReference>
<dbReference type="SUPFAM" id="SSF48366">
    <property type="entry name" value="Ras GEF"/>
    <property type="match status" value="1"/>
</dbReference>
<dbReference type="CDD" id="cd06224">
    <property type="entry name" value="REM"/>
    <property type="match status" value="1"/>
</dbReference>
<feature type="compositionally biased region" description="Basic residues" evidence="3">
    <location>
        <begin position="203"/>
        <end position="212"/>
    </location>
</feature>